<dbReference type="SMART" id="SM00047">
    <property type="entry name" value="LYZ2"/>
    <property type="match status" value="1"/>
</dbReference>
<gene>
    <name evidence="3" type="ORF">OFY17_00965</name>
</gene>
<dbReference type="InterPro" id="IPR053195">
    <property type="entry name" value="Bax-like"/>
</dbReference>
<feature type="domain" description="Mannosyl-glycoprotein endo-beta-N-acetylglucosamidase-like" evidence="2">
    <location>
        <begin position="156"/>
        <end position="296"/>
    </location>
</feature>
<feature type="region of interest" description="Disordered" evidence="1">
    <location>
        <begin position="30"/>
        <end position="87"/>
    </location>
</feature>
<dbReference type="EMBL" id="JAOVZB010000001">
    <property type="protein sequence ID" value="MCV2401441.1"/>
    <property type="molecule type" value="Genomic_DNA"/>
</dbReference>
<sequence length="311" mass="35259">MEKKILWVISLILVLILWIRVDSSIEESKVSKSAEQAEKSATETSEPQQAVEQLANKPKAQESKAENKTPVTKQPVNKPTNNASNGSIPDFAKIANIKERKETFFNFLTPFIKEKNTLVLQNRQRLMDLIESDEQLSPSDIQWISSLRKRSKLKVLDSYNKEHLSTLLVYIDIIPASLVLAQAANESAWGTSRFATQGNNFFGQWCFRKGCGLVPASRNSDANHEVRKFAGAKESVFAYINNLNSNGAYKKLRATRAMLRDENKEITGLDLTHGLIHYSEKGQVYVEEIEGLINYNKLWRFNHAQTLSEIQ</sequence>
<evidence type="ECO:0000313" key="3">
    <source>
        <dbReference type="EMBL" id="MCV2401441.1"/>
    </source>
</evidence>
<dbReference type="Pfam" id="PF01832">
    <property type="entry name" value="Glucosaminidase"/>
    <property type="match status" value="1"/>
</dbReference>
<protein>
    <submittedName>
        <fullName evidence="3">Glucosaminidase domain-containing protein</fullName>
    </submittedName>
</protein>
<evidence type="ECO:0000259" key="2">
    <source>
        <dbReference type="SMART" id="SM00047"/>
    </source>
</evidence>
<evidence type="ECO:0000256" key="1">
    <source>
        <dbReference type="SAM" id="MobiDB-lite"/>
    </source>
</evidence>
<evidence type="ECO:0000313" key="4">
    <source>
        <dbReference type="Proteomes" id="UP001209713"/>
    </source>
</evidence>
<proteinExistence type="predicted"/>
<dbReference type="Gene3D" id="1.10.530.10">
    <property type="match status" value="1"/>
</dbReference>
<dbReference type="PANTHER" id="PTHR40572:SF1">
    <property type="entry name" value="PROTEIN BAX"/>
    <property type="match status" value="1"/>
</dbReference>
<comment type="caution">
    <text evidence="3">The sequence shown here is derived from an EMBL/GenBank/DDBJ whole genome shotgun (WGS) entry which is preliminary data.</text>
</comment>
<organism evidence="3 4">
    <name type="scientific">Marinomonas sargassi</name>
    <dbReference type="NCBI Taxonomy" id="2984494"/>
    <lineage>
        <taxon>Bacteria</taxon>
        <taxon>Pseudomonadati</taxon>
        <taxon>Pseudomonadota</taxon>
        <taxon>Gammaproteobacteria</taxon>
        <taxon>Oceanospirillales</taxon>
        <taxon>Oceanospirillaceae</taxon>
        <taxon>Marinomonas</taxon>
    </lineage>
</organism>
<dbReference type="RefSeq" id="WP_263528818.1">
    <property type="nucleotide sequence ID" value="NZ_JAOVZB010000001.1"/>
</dbReference>
<name>A0ABT2YNH8_9GAMM</name>
<feature type="compositionally biased region" description="Polar residues" evidence="1">
    <location>
        <begin position="42"/>
        <end position="51"/>
    </location>
</feature>
<dbReference type="InterPro" id="IPR002901">
    <property type="entry name" value="MGlyc_endo_b_GlcNAc-like_dom"/>
</dbReference>
<feature type="compositionally biased region" description="Polar residues" evidence="1">
    <location>
        <begin position="69"/>
        <end position="87"/>
    </location>
</feature>
<keyword evidence="4" id="KW-1185">Reference proteome</keyword>
<dbReference type="PANTHER" id="PTHR40572">
    <property type="entry name" value="PROTEIN BAX"/>
    <property type="match status" value="1"/>
</dbReference>
<dbReference type="Proteomes" id="UP001209713">
    <property type="component" value="Unassembled WGS sequence"/>
</dbReference>
<feature type="compositionally biased region" description="Basic and acidic residues" evidence="1">
    <location>
        <begin position="30"/>
        <end position="41"/>
    </location>
</feature>
<reference evidence="3 4" key="1">
    <citation type="submission" date="2022-10" db="EMBL/GenBank/DDBJ databases">
        <title>Marinomonas transparenta sp. nov. and Marinomonas sargassi sp. nov., isolated from marine alga (Sargassum natans (L.) Gaillon).</title>
        <authorList>
            <person name="Wang Y."/>
        </authorList>
    </citation>
    <scope>NUCLEOTIDE SEQUENCE [LARGE SCALE GENOMIC DNA]</scope>
    <source>
        <strain evidence="3 4">C2222</strain>
    </source>
</reference>
<accession>A0ABT2YNH8</accession>